<name>A0AAE0AGX0_9ROSI</name>
<accession>A0AAE0AGX0</accession>
<keyword evidence="2" id="KW-1185">Reference proteome</keyword>
<evidence type="ECO:0000313" key="1">
    <source>
        <dbReference type="EMBL" id="KAK3217817.1"/>
    </source>
</evidence>
<organism evidence="1 2">
    <name type="scientific">Dipteronia sinensis</name>
    <dbReference type="NCBI Taxonomy" id="43782"/>
    <lineage>
        <taxon>Eukaryota</taxon>
        <taxon>Viridiplantae</taxon>
        <taxon>Streptophyta</taxon>
        <taxon>Embryophyta</taxon>
        <taxon>Tracheophyta</taxon>
        <taxon>Spermatophyta</taxon>
        <taxon>Magnoliopsida</taxon>
        <taxon>eudicotyledons</taxon>
        <taxon>Gunneridae</taxon>
        <taxon>Pentapetalae</taxon>
        <taxon>rosids</taxon>
        <taxon>malvids</taxon>
        <taxon>Sapindales</taxon>
        <taxon>Sapindaceae</taxon>
        <taxon>Hippocastanoideae</taxon>
        <taxon>Acereae</taxon>
        <taxon>Dipteronia</taxon>
    </lineage>
</organism>
<gene>
    <name evidence="1" type="ORF">Dsin_011787</name>
</gene>
<protein>
    <submittedName>
        <fullName evidence="1">Uncharacterized protein</fullName>
    </submittedName>
</protein>
<evidence type="ECO:0000313" key="2">
    <source>
        <dbReference type="Proteomes" id="UP001281410"/>
    </source>
</evidence>
<proteinExistence type="predicted"/>
<sequence length="184" mass="21059">MDAVKPDTRQAIGTKKQFSWNLEVGVEVAKVIEKGVSLGMIKARKANMSLLDHNAITLGASIVDWGPSPFRFYNWWMEDNDLMKEAIQGWQVGKNIGSWLSNLITKGLKVVVGRGDRAVIWNETSWDNMPLRVVFPRVFALAVNKTGAIKDFGHWAGSCWVWELKLRRPVFDWEHGQWECLRNF</sequence>
<reference evidence="1" key="1">
    <citation type="journal article" date="2023" name="Plant J.">
        <title>Genome sequences and population genomics provide insights into the demographic history, inbreeding, and mutation load of two 'living fossil' tree species of Dipteronia.</title>
        <authorList>
            <person name="Feng Y."/>
            <person name="Comes H.P."/>
            <person name="Chen J."/>
            <person name="Zhu S."/>
            <person name="Lu R."/>
            <person name="Zhang X."/>
            <person name="Li P."/>
            <person name="Qiu J."/>
            <person name="Olsen K.M."/>
            <person name="Qiu Y."/>
        </authorList>
    </citation>
    <scope>NUCLEOTIDE SEQUENCE</scope>
    <source>
        <strain evidence="1">NBL</strain>
    </source>
</reference>
<dbReference type="EMBL" id="JANJYJ010000004">
    <property type="protein sequence ID" value="KAK3217817.1"/>
    <property type="molecule type" value="Genomic_DNA"/>
</dbReference>
<dbReference type="Proteomes" id="UP001281410">
    <property type="component" value="Unassembled WGS sequence"/>
</dbReference>
<dbReference type="AlphaFoldDB" id="A0AAE0AGX0"/>
<comment type="caution">
    <text evidence="1">The sequence shown here is derived from an EMBL/GenBank/DDBJ whole genome shotgun (WGS) entry which is preliminary data.</text>
</comment>